<keyword evidence="6" id="KW-0574">Periplasm</keyword>
<evidence type="ECO:0000256" key="4">
    <source>
        <dbReference type="ARBA" id="ARBA00015376"/>
    </source>
</evidence>
<evidence type="ECO:0000256" key="5">
    <source>
        <dbReference type="ARBA" id="ARBA00022729"/>
    </source>
</evidence>
<dbReference type="PANTHER" id="PTHR30504:SF4">
    <property type="entry name" value="GLUCANS BIOSYNTHESIS PROTEIN G"/>
    <property type="match status" value="1"/>
</dbReference>
<dbReference type="GO" id="GO:0030246">
    <property type="term" value="F:carbohydrate binding"/>
    <property type="evidence" value="ECO:0007669"/>
    <property type="project" value="InterPro"/>
</dbReference>
<evidence type="ECO:0000259" key="7">
    <source>
        <dbReference type="Pfam" id="PF04349"/>
    </source>
</evidence>
<dbReference type="PIRSF" id="PIRSF006281">
    <property type="entry name" value="MdoG"/>
    <property type="match status" value="1"/>
</dbReference>
<dbReference type="InterPro" id="IPR007444">
    <property type="entry name" value="Glucan_biosyn_MdoG_C"/>
</dbReference>
<gene>
    <name evidence="8" type="primary">opgD</name>
    <name evidence="8" type="ORF">GCM10008170_28800</name>
</gene>
<dbReference type="Gene3D" id="2.70.98.10">
    <property type="match status" value="1"/>
</dbReference>
<evidence type="ECO:0000256" key="2">
    <source>
        <dbReference type="ARBA" id="ARBA00005001"/>
    </source>
</evidence>
<dbReference type="PANTHER" id="PTHR30504">
    <property type="entry name" value="GLUCANS BIOSYNTHESIS PROTEIN"/>
    <property type="match status" value="1"/>
</dbReference>
<comment type="caution">
    <text evidence="8">The sequence shown here is derived from an EMBL/GenBank/DDBJ whole genome shotgun (WGS) entry which is preliminary data.</text>
</comment>
<evidence type="ECO:0000256" key="1">
    <source>
        <dbReference type="ARBA" id="ARBA00004418"/>
    </source>
</evidence>
<reference evidence="8" key="1">
    <citation type="journal article" date="2014" name="Int. J. Syst. Evol. Microbiol.">
        <title>Complete genome sequence of Corynebacterium casei LMG S-19264T (=DSM 44701T), isolated from a smear-ripened cheese.</title>
        <authorList>
            <consortium name="US DOE Joint Genome Institute (JGI-PGF)"/>
            <person name="Walter F."/>
            <person name="Albersmeier A."/>
            <person name="Kalinowski J."/>
            <person name="Ruckert C."/>
        </authorList>
    </citation>
    <scope>NUCLEOTIDE SEQUENCE</scope>
    <source>
        <strain evidence="8">VKM B-1606</strain>
    </source>
</reference>
<dbReference type="InterPro" id="IPR014438">
    <property type="entry name" value="Glucan_biosyn_MdoG/MdoD"/>
</dbReference>
<dbReference type="GO" id="GO:0051274">
    <property type="term" value="P:beta-glucan biosynthetic process"/>
    <property type="evidence" value="ECO:0007669"/>
    <property type="project" value="TreeGrafter"/>
</dbReference>
<dbReference type="SUPFAM" id="SSF74650">
    <property type="entry name" value="Galactose mutarotase-like"/>
    <property type="match status" value="1"/>
</dbReference>
<dbReference type="EMBL" id="BSFF01000003">
    <property type="protein sequence ID" value="GLK56861.1"/>
    <property type="molecule type" value="Genomic_DNA"/>
</dbReference>
<dbReference type="GO" id="GO:0003824">
    <property type="term" value="F:catalytic activity"/>
    <property type="evidence" value="ECO:0007669"/>
    <property type="project" value="InterPro"/>
</dbReference>
<dbReference type="InterPro" id="IPR013783">
    <property type="entry name" value="Ig-like_fold"/>
</dbReference>
<reference evidence="8" key="2">
    <citation type="submission" date="2023-01" db="EMBL/GenBank/DDBJ databases">
        <authorList>
            <person name="Sun Q."/>
            <person name="Evtushenko L."/>
        </authorList>
    </citation>
    <scope>NUCLEOTIDE SEQUENCE</scope>
    <source>
        <strain evidence="8">VKM B-1606</strain>
    </source>
</reference>
<dbReference type="Gene3D" id="2.60.40.10">
    <property type="entry name" value="Immunoglobulins"/>
    <property type="match status" value="1"/>
</dbReference>
<dbReference type="GO" id="GO:0030288">
    <property type="term" value="C:outer membrane-bounded periplasmic space"/>
    <property type="evidence" value="ECO:0007669"/>
    <property type="project" value="TreeGrafter"/>
</dbReference>
<evidence type="ECO:0000256" key="3">
    <source>
        <dbReference type="ARBA" id="ARBA00009284"/>
    </source>
</evidence>
<comment type="pathway">
    <text evidence="2">Glycan metabolism; osmoregulated periplasmic glucan (OPG) biosynthesis.</text>
</comment>
<sequence>MTVFFVERVQMVQAGQRLARAGSARYDLSLVRAARASELFRCASGGGRRAPIRVSMSDFSISQLTRRDALKLGAAGAVAAASVPAFAQQPTPQPAFGYEDVVRRARDLAKQPYDPAARELPEELRNLSFDRYRDIRFRPDRSLLAAGGGPFRMQMFHPGFLYRRPVVVNVVRDGIATPAPYSSALFDYGANKFERPLPVDLGFAGFRLHYPLNDPRVFDELISFVGASYFRVLGRNQVYGLSARGVAVDCGGPNPEEFPDFREFWVEMPGPGSDRATIYALLDGPSLAGAYRFVVYPDVETVVDVTATLCIRKPIAKLGVAPLTSMFFYGENQRRHYTDFRPELHDSDGLLVQTGGGEWVWRPLRNPKTLQSSSFWDTNPRGFGLMQRDRLFEHYQDLDLSYQLRPSYWIEPREGWGQGHVELIEIPTDDETNDNIVAFWVPAGPVEAGQERVFGYRLKSLSSDGRMHPGGRALNTFPTRAAALGSAEPVPAGTQRFIIDFAGGDLPYYLGDPSRVEVVPSSSSGRISRTFVTPNPKIGGFRVGVDVQADTGQTMELRAFLKAGERALTETWTFPYAPENG</sequence>
<evidence type="ECO:0000313" key="8">
    <source>
        <dbReference type="EMBL" id="GLK56861.1"/>
    </source>
</evidence>
<name>A0A9W6MT97_9HYPH</name>
<evidence type="ECO:0000256" key="6">
    <source>
        <dbReference type="ARBA" id="ARBA00022764"/>
    </source>
</evidence>
<dbReference type="InterPro" id="IPR019546">
    <property type="entry name" value="TAT_signal_bac_arc"/>
</dbReference>
<dbReference type="InterPro" id="IPR011013">
    <property type="entry name" value="Gal_mutarotase_sf_dom"/>
</dbReference>
<comment type="similarity">
    <text evidence="3">Belongs to the OpgD/OpgG family.</text>
</comment>
<accession>A0A9W6MT97</accession>
<proteinExistence type="inferred from homology"/>
<dbReference type="NCBIfam" id="TIGR01409">
    <property type="entry name" value="TAT_signal_seq"/>
    <property type="match status" value="1"/>
</dbReference>
<feature type="domain" description="Glucan biosynthesis periplasmic MdoG C-terminal" evidence="7">
    <location>
        <begin position="96"/>
        <end position="575"/>
    </location>
</feature>
<protein>
    <recommendedName>
        <fullName evidence="4">Glucans biosynthesis protein G</fullName>
    </recommendedName>
</protein>
<dbReference type="FunFam" id="2.70.98.10:FF:000001">
    <property type="entry name" value="Glucans biosynthesis protein G"/>
    <property type="match status" value="1"/>
</dbReference>
<comment type="subcellular location">
    <subcellularLocation>
        <location evidence="1">Periplasm</location>
    </subcellularLocation>
</comment>
<evidence type="ECO:0000313" key="9">
    <source>
        <dbReference type="Proteomes" id="UP001143400"/>
    </source>
</evidence>
<keyword evidence="5" id="KW-0732">Signal</keyword>
<dbReference type="InterPro" id="IPR014756">
    <property type="entry name" value="Ig_E-set"/>
</dbReference>
<dbReference type="InterPro" id="IPR014718">
    <property type="entry name" value="GH-type_carb-bd"/>
</dbReference>
<dbReference type="SUPFAM" id="SSF81296">
    <property type="entry name" value="E set domains"/>
    <property type="match status" value="1"/>
</dbReference>
<dbReference type="Proteomes" id="UP001143400">
    <property type="component" value="Unassembled WGS sequence"/>
</dbReference>
<dbReference type="Pfam" id="PF04349">
    <property type="entry name" value="MdoG"/>
    <property type="match status" value="1"/>
</dbReference>
<organism evidence="8 9">
    <name type="scientific">Methylopila capsulata</name>
    <dbReference type="NCBI Taxonomy" id="61654"/>
    <lineage>
        <taxon>Bacteria</taxon>
        <taxon>Pseudomonadati</taxon>
        <taxon>Pseudomonadota</taxon>
        <taxon>Alphaproteobacteria</taxon>
        <taxon>Hyphomicrobiales</taxon>
        <taxon>Methylopilaceae</taxon>
        <taxon>Methylopila</taxon>
    </lineage>
</organism>
<dbReference type="AlphaFoldDB" id="A0A9W6MT97"/>